<evidence type="ECO:0000256" key="2">
    <source>
        <dbReference type="ARBA" id="ARBA00022490"/>
    </source>
</evidence>
<dbReference type="GO" id="GO:0005737">
    <property type="term" value="C:cytoplasm"/>
    <property type="evidence" value="ECO:0007669"/>
    <property type="project" value="UniProtKB-SubCell"/>
</dbReference>
<dbReference type="AlphaFoldDB" id="A0A5B9QQS6"/>
<dbReference type="PANTHER" id="PTHR47892:SF1">
    <property type="entry name" value="UNIVERSAL STRESS PROTEIN E"/>
    <property type="match status" value="1"/>
</dbReference>
<organism evidence="5 6">
    <name type="scientific">Bythopirellula goksoeyrii</name>
    <dbReference type="NCBI Taxonomy" id="1400387"/>
    <lineage>
        <taxon>Bacteria</taxon>
        <taxon>Pseudomonadati</taxon>
        <taxon>Planctomycetota</taxon>
        <taxon>Planctomycetia</taxon>
        <taxon>Pirellulales</taxon>
        <taxon>Lacipirellulaceae</taxon>
        <taxon>Bythopirellula</taxon>
    </lineage>
</organism>
<feature type="domain" description="UspA" evidence="4">
    <location>
        <begin position="225"/>
        <end position="299"/>
    </location>
</feature>
<reference evidence="5 6" key="1">
    <citation type="submission" date="2019-08" db="EMBL/GenBank/DDBJ databases">
        <title>Deep-cultivation of Planctomycetes and their phenomic and genomic characterization uncovers novel biology.</title>
        <authorList>
            <person name="Wiegand S."/>
            <person name="Jogler M."/>
            <person name="Boedeker C."/>
            <person name="Pinto D."/>
            <person name="Vollmers J."/>
            <person name="Rivas-Marin E."/>
            <person name="Kohn T."/>
            <person name="Peeters S.H."/>
            <person name="Heuer A."/>
            <person name="Rast P."/>
            <person name="Oberbeckmann S."/>
            <person name="Bunk B."/>
            <person name="Jeske O."/>
            <person name="Meyerdierks A."/>
            <person name="Storesund J.E."/>
            <person name="Kallscheuer N."/>
            <person name="Luecker S."/>
            <person name="Lage O.M."/>
            <person name="Pohl T."/>
            <person name="Merkel B.J."/>
            <person name="Hornburger P."/>
            <person name="Mueller R.-W."/>
            <person name="Bruemmer F."/>
            <person name="Labrenz M."/>
            <person name="Spormann A.M."/>
            <person name="Op den Camp H."/>
            <person name="Overmann J."/>
            <person name="Amann R."/>
            <person name="Jetten M.S.M."/>
            <person name="Mascher T."/>
            <person name="Medema M.H."/>
            <person name="Devos D.P."/>
            <person name="Kaster A.-K."/>
            <person name="Ovreas L."/>
            <person name="Rohde M."/>
            <person name="Galperin M.Y."/>
            <person name="Jogler C."/>
        </authorList>
    </citation>
    <scope>NUCLEOTIDE SEQUENCE [LARGE SCALE GENOMIC DNA]</scope>
    <source>
        <strain evidence="5 6">Pr1d</strain>
    </source>
</reference>
<dbReference type="InterPro" id="IPR006016">
    <property type="entry name" value="UspA"/>
</dbReference>
<evidence type="ECO:0000256" key="1">
    <source>
        <dbReference type="ARBA" id="ARBA00004496"/>
    </source>
</evidence>
<sequence length="311" mass="34592">MKRFRKILVVADRRHAGHPLVVKAAEIARHNDASLKIVDVAEEFPWTVRLTLKGHEQIREGFIEEKRQELAELAASMRKLGLNVESEVLLGKASVQVIREVIRSKYDLVIAVAKGSESVREGFFGSMAMRLLRKCPSAVLLADPDSSLNFKHVVGCVNTSLRDQQDIELNNAIFELASSISKYCDGRFSIVHAWSIYGERILMKRMLLENFNELTQNSSDQAKRLLDKFLQRHGSTARASNVHILKGETSTVISEFVHNQEVDLVVMGTVASSGIAGVIMGNTAEQILNCIHCSVLALKPSTFVSPIRVDD</sequence>
<dbReference type="CDD" id="cd00293">
    <property type="entry name" value="USP-like"/>
    <property type="match status" value="1"/>
</dbReference>
<dbReference type="Proteomes" id="UP000323917">
    <property type="component" value="Chromosome"/>
</dbReference>
<dbReference type="Gene3D" id="3.40.50.12370">
    <property type="match status" value="1"/>
</dbReference>
<dbReference type="Pfam" id="PF00582">
    <property type="entry name" value="Usp"/>
    <property type="match status" value="2"/>
</dbReference>
<dbReference type="SUPFAM" id="SSF52402">
    <property type="entry name" value="Adenine nucleotide alpha hydrolases-like"/>
    <property type="match status" value="2"/>
</dbReference>
<dbReference type="KEGG" id="bgok:Pr1d_36360"/>
<protein>
    <submittedName>
        <fullName evidence="5">Universal stress protein E</fullName>
    </submittedName>
</protein>
<comment type="subcellular location">
    <subcellularLocation>
        <location evidence="1">Cytoplasm</location>
    </subcellularLocation>
</comment>
<keyword evidence="2" id="KW-0963">Cytoplasm</keyword>
<proteinExistence type="predicted"/>
<evidence type="ECO:0000313" key="6">
    <source>
        <dbReference type="Proteomes" id="UP000323917"/>
    </source>
</evidence>
<comment type="function">
    <text evidence="3">Required for resistance to DNA-damaging agents.</text>
</comment>
<dbReference type="PANTHER" id="PTHR47892">
    <property type="entry name" value="UNIVERSAL STRESS PROTEIN E"/>
    <property type="match status" value="1"/>
</dbReference>
<feature type="domain" description="UspA" evidence="4">
    <location>
        <begin position="4"/>
        <end position="141"/>
    </location>
</feature>
<keyword evidence="6" id="KW-1185">Reference proteome</keyword>
<name>A0A5B9QQS6_9BACT</name>
<accession>A0A5B9QQS6</accession>
<dbReference type="EMBL" id="CP042913">
    <property type="protein sequence ID" value="QEG36323.1"/>
    <property type="molecule type" value="Genomic_DNA"/>
</dbReference>
<evidence type="ECO:0000259" key="4">
    <source>
        <dbReference type="Pfam" id="PF00582"/>
    </source>
</evidence>
<evidence type="ECO:0000256" key="3">
    <source>
        <dbReference type="ARBA" id="ARBA00037131"/>
    </source>
</evidence>
<gene>
    <name evidence="5" type="primary">uspE_3</name>
    <name evidence="5" type="ORF">Pr1d_36360</name>
</gene>
<evidence type="ECO:0000313" key="5">
    <source>
        <dbReference type="EMBL" id="QEG36323.1"/>
    </source>
</evidence>